<reference evidence="1" key="1">
    <citation type="journal article" date="2013" name="Nat. Commun.">
        <title>Whole-genome sequencing of Oryza brachyantha reveals mechanisms underlying Oryza genome evolution.</title>
        <authorList>
            <person name="Chen J."/>
            <person name="Huang Q."/>
            <person name="Gao D."/>
            <person name="Wang J."/>
            <person name="Lang Y."/>
            <person name="Liu T."/>
            <person name="Li B."/>
            <person name="Bai Z."/>
            <person name="Luis Goicoechea J."/>
            <person name="Liang C."/>
            <person name="Chen C."/>
            <person name="Zhang W."/>
            <person name="Sun S."/>
            <person name="Liao Y."/>
            <person name="Zhang X."/>
            <person name="Yang L."/>
            <person name="Song C."/>
            <person name="Wang M."/>
            <person name="Shi J."/>
            <person name="Liu G."/>
            <person name="Liu J."/>
            <person name="Zhou H."/>
            <person name="Zhou W."/>
            <person name="Yu Q."/>
            <person name="An N."/>
            <person name="Chen Y."/>
            <person name="Cai Q."/>
            <person name="Wang B."/>
            <person name="Liu B."/>
            <person name="Min J."/>
            <person name="Huang Y."/>
            <person name="Wu H."/>
            <person name="Li Z."/>
            <person name="Zhang Y."/>
            <person name="Yin Y."/>
            <person name="Song W."/>
            <person name="Jiang J."/>
            <person name="Jackson S.A."/>
            <person name="Wing R.A."/>
            <person name="Wang J."/>
            <person name="Chen M."/>
        </authorList>
    </citation>
    <scope>NUCLEOTIDE SEQUENCE [LARGE SCALE GENOMIC DNA]</scope>
    <source>
        <strain evidence="1">cv. IRGC 101232</strain>
    </source>
</reference>
<protein>
    <submittedName>
        <fullName evidence="1">Uncharacterized protein</fullName>
    </submittedName>
</protein>
<keyword evidence="2" id="KW-1185">Reference proteome</keyword>
<evidence type="ECO:0000313" key="1">
    <source>
        <dbReference type="EnsemblPlants" id="OB08G13790.1"/>
    </source>
</evidence>
<dbReference type="Gramene" id="OB08G13790.1">
    <property type="protein sequence ID" value="OB08G13790.1"/>
    <property type="gene ID" value="OB08G13790"/>
</dbReference>
<sequence>IYLDVEDAVDLDGDVVLGDGGLVGDGDGLLLERVDVGDAVDDGHEHVDPGAERLEVLPERSTTNAFFSGTMLTPQFTGVLSASYLQAK</sequence>
<evidence type="ECO:0000313" key="2">
    <source>
        <dbReference type="Proteomes" id="UP000006038"/>
    </source>
</evidence>
<name>J3MQK0_ORYBR</name>
<dbReference type="EnsemblPlants" id="OB08G13790.1">
    <property type="protein sequence ID" value="OB08G13790.1"/>
    <property type="gene ID" value="OB08G13790"/>
</dbReference>
<accession>J3MQK0</accession>
<dbReference type="AlphaFoldDB" id="J3MQK0"/>
<dbReference type="Proteomes" id="UP000006038">
    <property type="component" value="Chromosome 8"/>
</dbReference>
<reference evidence="1" key="2">
    <citation type="submission" date="2013-04" db="UniProtKB">
        <authorList>
            <consortium name="EnsemblPlants"/>
        </authorList>
    </citation>
    <scope>IDENTIFICATION</scope>
</reference>
<dbReference type="HOGENOM" id="CLU_2475488_0_0_1"/>
<proteinExistence type="predicted"/>
<organism evidence="1">
    <name type="scientific">Oryza brachyantha</name>
    <name type="common">malo sina</name>
    <dbReference type="NCBI Taxonomy" id="4533"/>
    <lineage>
        <taxon>Eukaryota</taxon>
        <taxon>Viridiplantae</taxon>
        <taxon>Streptophyta</taxon>
        <taxon>Embryophyta</taxon>
        <taxon>Tracheophyta</taxon>
        <taxon>Spermatophyta</taxon>
        <taxon>Magnoliopsida</taxon>
        <taxon>Liliopsida</taxon>
        <taxon>Poales</taxon>
        <taxon>Poaceae</taxon>
        <taxon>BOP clade</taxon>
        <taxon>Oryzoideae</taxon>
        <taxon>Oryzeae</taxon>
        <taxon>Oryzinae</taxon>
        <taxon>Oryza</taxon>
    </lineage>
</organism>